<dbReference type="Pfam" id="PF13639">
    <property type="entry name" value="zf-RING_2"/>
    <property type="match status" value="1"/>
</dbReference>
<dbReference type="InterPro" id="IPR001841">
    <property type="entry name" value="Znf_RING"/>
</dbReference>
<evidence type="ECO:0000259" key="4">
    <source>
        <dbReference type="PROSITE" id="PS50966"/>
    </source>
</evidence>
<dbReference type="InterPro" id="IPR007527">
    <property type="entry name" value="Znf_SWIM"/>
</dbReference>
<feature type="domain" description="SWIM-type" evidence="4">
    <location>
        <begin position="157"/>
        <end position="189"/>
    </location>
</feature>
<proteinExistence type="predicted"/>
<feature type="region of interest" description="Disordered" evidence="2">
    <location>
        <begin position="323"/>
        <end position="349"/>
    </location>
</feature>
<dbReference type="InterPro" id="IPR039903">
    <property type="entry name" value="Zswim2"/>
</dbReference>
<feature type="compositionally biased region" description="Basic and acidic residues" evidence="2">
    <location>
        <begin position="97"/>
        <end position="108"/>
    </location>
</feature>
<dbReference type="InterPro" id="IPR013083">
    <property type="entry name" value="Znf_RING/FYVE/PHD"/>
</dbReference>
<feature type="compositionally biased region" description="Basic residues" evidence="2">
    <location>
        <begin position="55"/>
        <end position="65"/>
    </location>
</feature>
<keyword evidence="6" id="KW-1185">Reference proteome</keyword>
<evidence type="ECO:0000256" key="1">
    <source>
        <dbReference type="PROSITE-ProRule" id="PRU00175"/>
    </source>
</evidence>
<dbReference type="Gene3D" id="3.30.40.10">
    <property type="entry name" value="Zinc/RING finger domain, C3HC4 (zinc finger)"/>
    <property type="match status" value="1"/>
</dbReference>
<evidence type="ECO:0000256" key="2">
    <source>
        <dbReference type="SAM" id="MobiDB-lite"/>
    </source>
</evidence>
<dbReference type="PANTHER" id="PTHR21540:SF0">
    <property type="entry name" value="PHD FAMILY PROTEIN"/>
    <property type="match status" value="1"/>
</dbReference>
<accession>A0A6A6WDX6</accession>
<keyword evidence="1" id="KW-0479">Metal-binding</keyword>
<keyword evidence="1" id="KW-0862">Zinc</keyword>
<evidence type="ECO:0000313" key="5">
    <source>
        <dbReference type="EMBL" id="KAF2759767.1"/>
    </source>
</evidence>
<dbReference type="SUPFAM" id="SSF57850">
    <property type="entry name" value="RING/U-box"/>
    <property type="match status" value="1"/>
</dbReference>
<feature type="domain" description="RING-type" evidence="3">
    <location>
        <begin position="235"/>
        <end position="285"/>
    </location>
</feature>
<feature type="region of interest" description="Disordered" evidence="2">
    <location>
        <begin position="35"/>
        <end position="65"/>
    </location>
</feature>
<keyword evidence="1" id="KW-0863">Zinc-finger</keyword>
<dbReference type="RefSeq" id="XP_033602218.1">
    <property type="nucleotide sequence ID" value="XM_033746760.1"/>
</dbReference>
<sequence>MPIITRSRNKAQLPFQHPTSGVADAVKKASIVTTQVNTKKRDHDSDNEAYDVPPAKKKAKARTKPKAVATVVPEAPKASQTPIVTQKVAAKSRPKMTKTEREKKRVKDWQSAPPEEYAKARKRALTQRMFVIERERTGTEDVPEERVELAGSTGNIYKVYIREVPFCNCPQGRMGKFCKHIIYVLTQVLKAPPELEYQYSFLASELHAIFNGAPLPIDTIDESHDGNRKAIEDDCPICCFEMEQEKEPVTWCQAACGNNMHKSCFDKWAATKRASGSKVTCPYCRSEWQDSAVPQGPMRKLANGGVKGRDGYRNIGAALGLPSKRNYSSANDEVRDANELFEAGEAGQP</sequence>
<reference evidence="5" key="1">
    <citation type="journal article" date="2020" name="Stud. Mycol.">
        <title>101 Dothideomycetes genomes: a test case for predicting lifestyles and emergence of pathogens.</title>
        <authorList>
            <person name="Haridas S."/>
            <person name="Albert R."/>
            <person name="Binder M."/>
            <person name="Bloem J."/>
            <person name="Labutti K."/>
            <person name="Salamov A."/>
            <person name="Andreopoulos B."/>
            <person name="Baker S."/>
            <person name="Barry K."/>
            <person name="Bills G."/>
            <person name="Bluhm B."/>
            <person name="Cannon C."/>
            <person name="Castanera R."/>
            <person name="Culley D."/>
            <person name="Daum C."/>
            <person name="Ezra D."/>
            <person name="Gonzalez J."/>
            <person name="Henrissat B."/>
            <person name="Kuo A."/>
            <person name="Liang C."/>
            <person name="Lipzen A."/>
            <person name="Lutzoni F."/>
            <person name="Magnuson J."/>
            <person name="Mondo S."/>
            <person name="Nolan M."/>
            <person name="Ohm R."/>
            <person name="Pangilinan J."/>
            <person name="Park H.-J."/>
            <person name="Ramirez L."/>
            <person name="Alfaro M."/>
            <person name="Sun H."/>
            <person name="Tritt A."/>
            <person name="Yoshinaga Y."/>
            <person name="Zwiers L.-H."/>
            <person name="Turgeon B."/>
            <person name="Goodwin S."/>
            <person name="Spatafora J."/>
            <person name="Crous P."/>
            <person name="Grigoriev I."/>
        </authorList>
    </citation>
    <scope>NUCLEOTIDE SEQUENCE</scope>
    <source>
        <strain evidence="5">CBS 121739</strain>
    </source>
</reference>
<organism evidence="5 6">
    <name type="scientific">Pseudovirgaria hyperparasitica</name>
    <dbReference type="NCBI Taxonomy" id="470096"/>
    <lineage>
        <taxon>Eukaryota</taxon>
        <taxon>Fungi</taxon>
        <taxon>Dikarya</taxon>
        <taxon>Ascomycota</taxon>
        <taxon>Pezizomycotina</taxon>
        <taxon>Dothideomycetes</taxon>
        <taxon>Dothideomycetes incertae sedis</taxon>
        <taxon>Acrospermales</taxon>
        <taxon>Acrospermaceae</taxon>
        <taxon>Pseudovirgaria</taxon>
    </lineage>
</organism>
<gene>
    <name evidence="5" type="ORF">EJ05DRAFT_498969</name>
</gene>
<name>A0A6A6WDX6_9PEZI</name>
<evidence type="ECO:0000259" key="3">
    <source>
        <dbReference type="PROSITE" id="PS50089"/>
    </source>
</evidence>
<feature type="region of interest" description="Disordered" evidence="2">
    <location>
        <begin position="86"/>
        <end position="117"/>
    </location>
</feature>
<dbReference type="GeneID" id="54487814"/>
<dbReference type="PROSITE" id="PS50089">
    <property type="entry name" value="ZF_RING_2"/>
    <property type="match status" value="1"/>
</dbReference>
<dbReference type="CDD" id="cd16494">
    <property type="entry name" value="RING-CH-C4HC3_ZSWM2"/>
    <property type="match status" value="1"/>
</dbReference>
<dbReference type="AlphaFoldDB" id="A0A6A6WDX6"/>
<evidence type="ECO:0000313" key="6">
    <source>
        <dbReference type="Proteomes" id="UP000799437"/>
    </source>
</evidence>
<dbReference type="EMBL" id="ML996569">
    <property type="protein sequence ID" value="KAF2759767.1"/>
    <property type="molecule type" value="Genomic_DNA"/>
</dbReference>
<dbReference type="GO" id="GO:0061630">
    <property type="term" value="F:ubiquitin protein ligase activity"/>
    <property type="evidence" value="ECO:0007669"/>
    <property type="project" value="InterPro"/>
</dbReference>
<dbReference type="PANTHER" id="PTHR21540">
    <property type="entry name" value="RING FINGER AND SWIM DOMAIN-CONTAINING PROTEIN 2"/>
    <property type="match status" value="1"/>
</dbReference>
<dbReference type="PROSITE" id="PS50966">
    <property type="entry name" value="ZF_SWIM"/>
    <property type="match status" value="1"/>
</dbReference>
<dbReference type="Proteomes" id="UP000799437">
    <property type="component" value="Unassembled WGS sequence"/>
</dbReference>
<feature type="region of interest" description="Disordered" evidence="2">
    <location>
        <begin position="1"/>
        <end position="22"/>
    </location>
</feature>
<protein>
    <submittedName>
        <fullName evidence="5">Uncharacterized protein</fullName>
    </submittedName>
</protein>
<dbReference type="OrthoDB" id="2122982at2759"/>
<dbReference type="GO" id="GO:0008270">
    <property type="term" value="F:zinc ion binding"/>
    <property type="evidence" value="ECO:0007669"/>
    <property type="project" value="UniProtKB-KW"/>
</dbReference>